<evidence type="ECO:0000313" key="1">
    <source>
        <dbReference type="EMBL" id="GAA3899611.1"/>
    </source>
</evidence>
<gene>
    <name evidence="1" type="ORF">GCM10022228_07600</name>
</gene>
<evidence type="ECO:0008006" key="3">
    <source>
        <dbReference type="Google" id="ProtNLM"/>
    </source>
</evidence>
<proteinExistence type="predicted"/>
<dbReference type="SUPFAM" id="SSF159270">
    <property type="entry name" value="YmcC-like"/>
    <property type="match status" value="1"/>
</dbReference>
<dbReference type="EMBL" id="BAAAZT010000029">
    <property type="protein sequence ID" value="GAA3899611.1"/>
    <property type="molecule type" value="Genomic_DNA"/>
</dbReference>
<sequence>MPHATANGLQSEAAQGRLSYVAKQIAPLPAWSIGLLMLFLLGGCVNGRTSATADVFAEVFAPPDDQTSRAADIPFASLSIDTGERSGLVVLGAISGSNTFWPTGHHGLISLRHDGLQATAGLSEDLLDTRYPQSEKDTPPPWRQKSPRSFDLIRTWQDTEGLIQTLSADGQLTCGPAKQRKLPLATLKLEPCTLTLDWQDGRTTQGTLWRAPDSLHVWAGEEQAWPDGPTIRWEVARPWW</sequence>
<keyword evidence="2" id="KW-1185">Reference proteome</keyword>
<accession>A0ABP7LFW2</accession>
<protein>
    <recommendedName>
        <fullName evidence="3">YjbF family lipoprotein</fullName>
    </recommendedName>
</protein>
<dbReference type="Proteomes" id="UP001500133">
    <property type="component" value="Unassembled WGS sequence"/>
</dbReference>
<organism evidence="1 2">
    <name type="scientific">Halomonas cibimaris</name>
    <dbReference type="NCBI Taxonomy" id="657012"/>
    <lineage>
        <taxon>Bacteria</taxon>
        <taxon>Pseudomonadati</taxon>
        <taxon>Pseudomonadota</taxon>
        <taxon>Gammaproteobacteria</taxon>
        <taxon>Oceanospirillales</taxon>
        <taxon>Halomonadaceae</taxon>
        <taxon>Halomonas</taxon>
    </lineage>
</organism>
<dbReference type="InterPro" id="IPR023373">
    <property type="entry name" value="YmcC_sf"/>
</dbReference>
<evidence type="ECO:0000313" key="2">
    <source>
        <dbReference type="Proteomes" id="UP001500133"/>
    </source>
</evidence>
<comment type="caution">
    <text evidence="1">The sequence shown here is derived from an EMBL/GenBank/DDBJ whole genome shotgun (WGS) entry which is preliminary data.</text>
</comment>
<reference evidence="2" key="1">
    <citation type="journal article" date="2019" name="Int. J. Syst. Evol. Microbiol.">
        <title>The Global Catalogue of Microorganisms (GCM) 10K type strain sequencing project: providing services to taxonomists for standard genome sequencing and annotation.</title>
        <authorList>
            <consortium name="The Broad Institute Genomics Platform"/>
            <consortium name="The Broad Institute Genome Sequencing Center for Infectious Disease"/>
            <person name="Wu L."/>
            <person name="Ma J."/>
        </authorList>
    </citation>
    <scope>NUCLEOTIDE SEQUENCE [LARGE SCALE GENOMIC DNA]</scope>
    <source>
        <strain evidence="2">JCM 16914</strain>
    </source>
</reference>
<dbReference type="RefSeq" id="WP_344702484.1">
    <property type="nucleotide sequence ID" value="NZ_BAAAZT010000029.1"/>
</dbReference>
<name>A0ABP7LFW2_9GAMM</name>
<dbReference type="Gene3D" id="2.40.360.10">
    <property type="entry name" value="YmcC-like"/>
    <property type="match status" value="1"/>
</dbReference>